<feature type="transmembrane region" description="Helical" evidence="1">
    <location>
        <begin position="111"/>
        <end position="130"/>
    </location>
</feature>
<evidence type="ECO:0000313" key="2">
    <source>
        <dbReference type="EMBL" id="EFO99242.1"/>
    </source>
</evidence>
<evidence type="ECO:0000256" key="1">
    <source>
        <dbReference type="SAM" id="Phobius"/>
    </source>
</evidence>
<dbReference type="RefSeq" id="XP_003105834.2">
    <property type="nucleotide sequence ID" value="XM_003105786.2"/>
</dbReference>
<dbReference type="AlphaFoldDB" id="E3MDM4"/>
<dbReference type="CTD" id="9817692"/>
<keyword evidence="3" id="KW-1185">Reference proteome</keyword>
<dbReference type="HOGENOM" id="CLU_079160_0_0_1"/>
<feature type="transmembrane region" description="Helical" evidence="1">
    <location>
        <begin position="214"/>
        <end position="235"/>
    </location>
</feature>
<keyword evidence="1" id="KW-0472">Membrane</keyword>
<sequence>MPGQRSSINSFEARDYIRCILKFLISPIYFCMELLASYTGIFMFNSNMAFWHLLPICSISFSYLFYNSVEEMRENKIFSYYLLSFSVFLFLLLLISPVLPQKIQSLTQVRIGLSGMVLSVNSQIFCIFAERRKEFDLNTIRIIDAVSIWILIFSYILFFNLCTRVYIRLPVKMMPFSFGVKQYVKVIAVLHLIYAIAFIIGLESNNQNYHLKILVSSFLIFCSFFICVDAYSMIFTDQYLLCEHRETKEDFETKKPIGGTICHVAIRRSFNKRKDLGDLPADFQYDDDIKLHPKWYTEYVPFCMA</sequence>
<dbReference type="Proteomes" id="UP000008281">
    <property type="component" value="Unassembled WGS sequence"/>
</dbReference>
<proteinExistence type="predicted"/>
<feature type="transmembrane region" description="Helical" evidence="1">
    <location>
        <begin position="182"/>
        <end position="202"/>
    </location>
</feature>
<feature type="transmembrane region" description="Helical" evidence="1">
    <location>
        <begin position="20"/>
        <end position="43"/>
    </location>
</feature>
<feature type="transmembrane region" description="Helical" evidence="1">
    <location>
        <begin position="78"/>
        <end position="99"/>
    </location>
</feature>
<protein>
    <submittedName>
        <fullName evidence="2">Uncharacterized protein</fullName>
    </submittedName>
</protein>
<accession>E3MDM4</accession>
<reference evidence="2" key="1">
    <citation type="submission" date="2007-07" db="EMBL/GenBank/DDBJ databases">
        <title>PCAP assembly of the Caenorhabditis remanei genome.</title>
        <authorList>
            <consortium name="The Caenorhabditis remanei Sequencing Consortium"/>
            <person name="Wilson R.K."/>
        </authorList>
    </citation>
    <scope>NUCLEOTIDE SEQUENCE [LARGE SCALE GENOMIC DNA]</scope>
    <source>
        <strain evidence="2">PB4641</strain>
    </source>
</reference>
<gene>
    <name evidence="2" type="ORF">CRE_17844</name>
</gene>
<dbReference type="EMBL" id="DS268437">
    <property type="protein sequence ID" value="EFO99242.1"/>
    <property type="molecule type" value="Genomic_DNA"/>
</dbReference>
<dbReference type="KEGG" id="crq:GCK72_008078"/>
<feature type="transmembrane region" description="Helical" evidence="1">
    <location>
        <begin position="49"/>
        <end position="66"/>
    </location>
</feature>
<name>E3MDM4_CAERE</name>
<evidence type="ECO:0000313" key="3">
    <source>
        <dbReference type="Proteomes" id="UP000008281"/>
    </source>
</evidence>
<keyword evidence="1" id="KW-1133">Transmembrane helix</keyword>
<dbReference type="GeneID" id="9817692"/>
<feature type="transmembrane region" description="Helical" evidence="1">
    <location>
        <begin position="142"/>
        <end position="167"/>
    </location>
</feature>
<dbReference type="InParanoid" id="E3MDM4"/>
<organism evidence="3">
    <name type="scientific">Caenorhabditis remanei</name>
    <name type="common">Caenorhabditis vulgaris</name>
    <dbReference type="NCBI Taxonomy" id="31234"/>
    <lineage>
        <taxon>Eukaryota</taxon>
        <taxon>Metazoa</taxon>
        <taxon>Ecdysozoa</taxon>
        <taxon>Nematoda</taxon>
        <taxon>Chromadorea</taxon>
        <taxon>Rhabditida</taxon>
        <taxon>Rhabditina</taxon>
        <taxon>Rhabditomorpha</taxon>
        <taxon>Rhabditoidea</taxon>
        <taxon>Rhabditidae</taxon>
        <taxon>Peloderinae</taxon>
        <taxon>Caenorhabditis</taxon>
    </lineage>
</organism>
<keyword evidence="1" id="KW-0812">Transmembrane</keyword>